<protein>
    <submittedName>
        <fullName evidence="2">3-oxoacyl-[acyl-carrier protein] reductase</fullName>
    </submittedName>
</protein>
<dbReference type="PRINTS" id="PR00081">
    <property type="entry name" value="GDHRDH"/>
</dbReference>
<dbReference type="AlphaFoldDB" id="A0A4R7FLI4"/>
<dbReference type="PRINTS" id="PR00080">
    <property type="entry name" value="SDRFAMILY"/>
</dbReference>
<dbReference type="InterPro" id="IPR036291">
    <property type="entry name" value="NAD(P)-bd_dom_sf"/>
</dbReference>
<organism evidence="2 3">
    <name type="scientific">Amnibacterium kyonggiense</name>
    <dbReference type="NCBI Taxonomy" id="595671"/>
    <lineage>
        <taxon>Bacteria</taxon>
        <taxon>Bacillati</taxon>
        <taxon>Actinomycetota</taxon>
        <taxon>Actinomycetes</taxon>
        <taxon>Micrococcales</taxon>
        <taxon>Microbacteriaceae</taxon>
        <taxon>Amnibacterium</taxon>
    </lineage>
</organism>
<dbReference type="PANTHER" id="PTHR42879">
    <property type="entry name" value="3-OXOACYL-(ACYL-CARRIER-PROTEIN) REDUCTASE"/>
    <property type="match status" value="1"/>
</dbReference>
<reference evidence="2 3" key="1">
    <citation type="submission" date="2019-03" db="EMBL/GenBank/DDBJ databases">
        <title>Genomic Encyclopedia of Archaeal and Bacterial Type Strains, Phase II (KMG-II): from individual species to whole genera.</title>
        <authorList>
            <person name="Goeker M."/>
        </authorList>
    </citation>
    <scope>NUCLEOTIDE SEQUENCE [LARGE SCALE GENOMIC DNA]</scope>
    <source>
        <strain evidence="2 3">DSM 24782</strain>
    </source>
</reference>
<dbReference type="InterPro" id="IPR050259">
    <property type="entry name" value="SDR"/>
</dbReference>
<dbReference type="EMBL" id="SOAM01000002">
    <property type="protein sequence ID" value="TDS77270.1"/>
    <property type="molecule type" value="Genomic_DNA"/>
</dbReference>
<evidence type="ECO:0000313" key="2">
    <source>
        <dbReference type="EMBL" id="TDS77270.1"/>
    </source>
</evidence>
<evidence type="ECO:0000313" key="3">
    <source>
        <dbReference type="Proteomes" id="UP000295344"/>
    </source>
</evidence>
<dbReference type="Gene3D" id="3.40.50.720">
    <property type="entry name" value="NAD(P)-binding Rossmann-like Domain"/>
    <property type="match status" value="1"/>
</dbReference>
<dbReference type="Proteomes" id="UP000295344">
    <property type="component" value="Unassembled WGS sequence"/>
</dbReference>
<gene>
    <name evidence="2" type="ORF">CLV52_2213</name>
</gene>
<evidence type="ECO:0000256" key="1">
    <source>
        <dbReference type="ARBA" id="ARBA00006484"/>
    </source>
</evidence>
<sequence>MPVVAAVLPLPSALDLSGRTAVVSGAGSPTGIGFASALALGRLGARVLVTATTDRIHDRVAELRAARVEAEGAVVRLDDADAVAAFADSWSTAPAILVNNAGMVATGEDMPSGDVTVDPALWEAGLRQNLTSAFLLTRAAVPGMRRAGWGRVVMVSSVTGPVMASRADVTYAAAKAGMAGLVRALAVDEAPRGITANAVAPGWIATGSQLESEAAEGRLVPAGRSGTAEEVASVIAWLCSPGASYVTGQTIVVDGGNGVAEQRLPG</sequence>
<comment type="caution">
    <text evidence="2">The sequence shown here is derived from an EMBL/GenBank/DDBJ whole genome shotgun (WGS) entry which is preliminary data.</text>
</comment>
<dbReference type="SUPFAM" id="SSF51735">
    <property type="entry name" value="NAD(P)-binding Rossmann-fold domains"/>
    <property type="match status" value="1"/>
</dbReference>
<dbReference type="PROSITE" id="PS00061">
    <property type="entry name" value="ADH_SHORT"/>
    <property type="match status" value="1"/>
</dbReference>
<accession>A0A4R7FLI4</accession>
<comment type="similarity">
    <text evidence="1">Belongs to the short-chain dehydrogenases/reductases (SDR) family.</text>
</comment>
<dbReference type="Pfam" id="PF13561">
    <property type="entry name" value="adh_short_C2"/>
    <property type="match status" value="1"/>
</dbReference>
<dbReference type="GO" id="GO:0032787">
    <property type="term" value="P:monocarboxylic acid metabolic process"/>
    <property type="evidence" value="ECO:0007669"/>
    <property type="project" value="UniProtKB-ARBA"/>
</dbReference>
<dbReference type="InterPro" id="IPR002347">
    <property type="entry name" value="SDR_fam"/>
</dbReference>
<dbReference type="InterPro" id="IPR020904">
    <property type="entry name" value="Sc_DH/Rdtase_CS"/>
</dbReference>
<proteinExistence type="inferred from homology"/>
<keyword evidence="3" id="KW-1185">Reference proteome</keyword>
<name>A0A4R7FLI4_9MICO</name>